<feature type="compositionally biased region" description="Polar residues" evidence="1">
    <location>
        <begin position="1"/>
        <end position="11"/>
    </location>
</feature>
<protein>
    <submittedName>
        <fullName evidence="2">Uncharacterized protein</fullName>
    </submittedName>
</protein>
<dbReference type="AlphaFoldDB" id="A0A1D3CTU5"/>
<reference evidence="2 3" key="1">
    <citation type="journal article" date="2016" name="BMC Genomics">
        <title>Comparative genomics reveals Cyclospora cayetanensis possesses coccidia-like metabolism and invasion components but unique surface antigens.</title>
        <authorList>
            <person name="Liu S."/>
            <person name="Wang L."/>
            <person name="Zheng H."/>
            <person name="Xu Z."/>
            <person name="Roellig D.M."/>
            <person name="Li N."/>
            <person name="Frace M.A."/>
            <person name="Tang K."/>
            <person name="Arrowood M.J."/>
            <person name="Moss D.M."/>
            <person name="Zhang L."/>
            <person name="Feng Y."/>
            <person name="Xiao L."/>
        </authorList>
    </citation>
    <scope>NUCLEOTIDE SEQUENCE [LARGE SCALE GENOMIC DNA]</scope>
    <source>
        <strain evidence="2 3">CHN_HEN01</strain>
    </source>
</reference>
<feature type="compositionally biased region" description="Basic and acidic residues" evidence="1">
    <location>
        <begin position="289"/>
        <end position="304"/>
    </location>
</feature>
<feature type="compositionally biased region" description="Basic and acidic residues" evidence="1">
    <location>
        <begin position="61"/>
        <end position="79"/>
    </location>
</feature>
<dbReference type="EMBL" id="JROU02001992">
    <property type="protein sequence ID" value="OEH74595.1"/>
    <property type="molecule type" value="Genomic_DNA"/>
</dbReference>
<feature type="region of interest" description="Disordered" evidence="1">
    <location>
        <begin position="270"/>
        <end position="304"/>
    </location>
</feature>
<proteinExistence type="predicted"/>
<feature type="compositionally biased region" description="Polar residues" evidence="1">
    <location>
        <begin position="277"/>
        <end position="288"/>
    </location>
</feature>
<comment type="caution">
    <text evidence="2">The sequence shown here is derived from an EMBL/GenBank/DDBJ whole genome shotgun (WGS) entry which is preliminary data.</text>
</comment>
<sequence>MRTHAVEQSNDGYLLGKNQEEPRTGSGQTKWKLKGKETHKGRRKELRGEPKSSVTHYPQKISKESLRDSRENLKADARRITHTVPLADAKTTWKKPTNSEGQQANHPSAQAKPHQQQLLNGADRPDSSLYTNSRASKDAYLVKSDIREDGTKHSQYAHRPKELGRRGKNWSRPYDLKSIPQQEESVVPTKCTPDRSQPMLVQKQAPQPLKPFARETENKAQMPLSHGRQTKTLLAEKVRRQTRIAGKGKVSLAYSHKREHQLLAYARGEGQGADWRNSMTAPAQSMRQATDRFRQGSSRRDTRQKQLYQCSPAVAPTKHECYPGLPATTNKVQNPGQANEKATLMRVTGDRTSEYGIEREGGRWLPRREVQPPEGNVLIGIECRILAELAYPLEGDNTP</sequence>
<gene>
    <name evidence="2" type="ORF">cyc_00407</name>
</gene>
<feature type="region of interest" description="Disordered" evidence="1">
    <location>
        <begin position="1"/>
        <end position="202"/>
    </location>
</feature>
<accession>A0A1D3CTU5</accession>
<feature type="compositionally biased region" description="Basic residues" evidence="1">
    <location>
        <begin position="31"/>
        <end position="45"/>
    </location>
</feature>
<feature type="compositionally biased region" description="Polar residues" evidence="1">
    <location>
        <begin position="94"/>
        <end position="119"/>
    </location>
</feature>
<dbReference type="VEuPathDB" id="ToxoDB:cyc_00407"/>
<name>A0A1D3CTU5_9EIME</name>
<dbReference type="InParanoid" id="A0A1D3CTU5"/>
<evidence type="ECO:0000313" key="2">
    <source>
        <dbReference type="EMBL" id="OEH74595.1"/>
    </source>
</evidence>
<evidence type="ECO:0000256" key="1">
    <source>
        <dbReference type="SAM" id="MobiDB-lite"/>
    </source>
</evidence>
<keyword evidence="3" id="KW-1185">Reference proteome</keyword>
<organism evidence="2 3">
    <name type="scientific">Cyclospora cayetanensis</name>
    <dbReference type="NCBI Taxonomy" id="88456"/>
    <lineage>
        <taxon>Eukaryota</taxon>
        <taxon>Sar</taxon>
        <taxon>Alveolata</taxon>
        <taxon>Apicomplexa</taxon>
        <taxon>Conoidasida</taxon>
        <taxon>Coccidia</taxon>
        <taxon>Eucoccidiorida</taxon>
        <taxon>Eimeriorina</taxon>
        <taxon>Eimeriidae</taxon>
        <taxon>Cyclospora</taxon>
    </lineage>
</organism>
<dbReference type="Proteomes" id="UP000095192">
    <property type="component" value="Unassembled WGS sequence"/>
</dbReference>
<evidence type="ECO:0000313" key="3">
    <source>
        <dbReference type="Proteomes" id="UP000095192"/>
    </source>
</evidence>